<accession>A0ABD2MZH2</accession>
<reference evidence="1 2" key="1">
    <citation type="journal article" date="2021" name="BMC Biol.">
        <title>Horizontally acquired antibacterial genes associated with adaptive radiation of ladybird beetles.</title>
        <authorList>
            <person name="Li H.S."/>
            <person name="Tang X.F."/>
            <person name="Huang Y.H."/>
            <person name="Xu Z.Y."/>
            <person name="Chen M.L."/>
            <person name="Du X.Y."/>
            <person name="Qiu B.Y."/>
            <person name="Chen P.T."/>
            <person name="Zhang W."/>
            <person name="Slipinski A."/>
            <person name="Escalona H.E."/>
            <person name="Waterhouse R.M."/>
            <person name="Zwick A."/>
            <person name="Pang H."/>
        </authorList>
    </citation>
    <scope>NUCLEOTIDE SEQUENCE [LARGE SCALE GENOMIC DNA]</scope>
    <source>
        <strain evidence="1">SYSU2018</strain>
    </source>
</reference>
<dbReference type="AlphaFoldDB" id="A0ABD2MZH2"/>
<keyword evidence="2" id="KW-1185">Reference proteome</keyword>
<gene>
    <name evidence="1" type="ORF">HHI36_022264</name>
</gene>
<evidence type="ECO:0000313" key="2">
    <source>
        <dbReference type="Proteomes" id="UP001516400"/>
    </source>
</evidence>
<dbReference type="EMBL" id="JABFTP020000042">
    <property type="protein sequence ID" value="KAL3271794.1"/>
    <property type="molecule type" value="Genomic_DNA"/>
</dbReference>
<evidence type="ECO:0000313" key="1">
    <source>
        <dbReference type="EMBL" id="KAL3271794.1"/>
    </source>
</evidence>
<organism evidence="1 2">
    <name type="scientific">Cryptolaemus montrouzieri</name>
    <dbReference type="NCBI Taxonomy" id="559131"/>
    <lineage>
        <taxon>Eukaryota</taxon>
        <taxon>Metazoa</taxon>
        <taxon>Ecdysozoa</taxon>
        <taxon>Arthropoda</taxon>
        <taxon>Hexapoda</taxon>
        <taxon>Insecta</taxon>
        <taxon>Pterygota</taxon>
        <taxon>Neoptera</taxon>
        <taxon>Endopterygota</taxon>
        <taxon>Coleoptera</taxon>
        <taxon>Polyphaga</taxon>
        <taxon>Cucujiformia</taxon>
        <taxon>Coccinelloidea</taxon>
        <taxon>Coccinellidae</taxon>
        <taxon>Scymninae</taxon>
        <taxon>Scymnini</taxon>
        <taxon>Cryptolaemus</taxon>
    </lineage>
</organism>
<proteinExistence type="predicted"/>
<dbReference type="Proteomes" id="UP001516400">
    <property type="component" value="Unassembled WGS sequence"/>
</dbReference>
<name>A0ABD2MZH2_9CUCU</name>
<comment type="caution">
    <text evidence="1">The sequence shown here is derived from an EMBL/GenBank/DDBJ whole genome shotgun (WGS) entry which is preliminary data.</text>
</comment>
<protein>
    <submittedName>
        <fullName evidence="1">Uncharacterized protein</fullName>
    </submittedName>
</protein>
<sequence length="173" mass="20738">MWDIVDEDIENVKTGVKVVGLRRLNRRNVVEEKSNRERPAKFSNATKESNCDNEQYECVFCKQDRKHASTDRNCPEFRRQKLNKEKMGVENISYYEAEQYFRDKTYAGKDPRNFPTLPRQRMSDDNDKRMVVQDRRLLLNLQSRESYRNTVVSGQKRKNQYRQDMIDRITKCA</sequence>